<accession>L1JM61</accession>
<dbReference type="OMA" id="EQECSTW"/>
<feature type="transmembrane region" description="Helical" evidence="4">
    <location>
        <begin position="305"/>
        <end position="331"/>
    </location>
</feature>
<dbReference type="AlphaFoldDB" id="L1JM61"/>
<dbReference type="HOGENOM" id="CLU_041844_6_0_1"/>
<evidence type="ECO:0000259" key="5">
    <source>
        <dbReference type="SMART" id="SM00563"/>
    </source>
</evidence>
<keyword evidence="3" id="KW-0012">Acyltransferase</keyword>
<dbReference type="OrthoDB" id="189226at2759"/>
<reference evidence="7" key="3">
    <citation type="submission" date="2015-06" db="UniProtKB">
        <authorList>
            <consortium name="EnsemblProtists"/>
        </authorList>
    </citation>
    <scope>IDENTIFICATION</scope>
</reference>
<reference evidence="8" key="2">
    <citation type="submission" date="2012-11" db="EMBL/GenBank/DDBJ databases">
        <authorList>
            <person name="Kuo A."/>
            <person name="Curtis B.A."/>
            <person name="Tanifuji G."/>
            <person name="Burki F."/>
            <person name="Gruber A."/>
            <person name="Irimia M."/>
            <person name="Maruyama S."/>
            <person name="Arias M.C."/>
            <person name="Ball S.G."/>
            <person name="Gile G.H."/>
            <person name="Hirakawa Y."/>
            <person name="Hopkins J.F."/>
            <person name="Rensing S.A."/>
            <person name="Schmutz J."/>
            <person name="Symeonidi A."/>
            <person name="Elias M."/>
            <person name="Eveleigh R.J."/>
            <person name="Herman E.K."/>
            <person name="Klute M.J."/>
            <person name="Nakayama T."/>
            <person name="Obornik M."/>
            <person name="Reyes-Prieto A."/>
            <person name="Armbrust E.V."/>
            <person name="Aves S.J."/>
            <person name="Beiko R.G."/>
            <person name="Coutinho P."/>
            <person name="Dacks J.B."/>
            <person name="Durnford D.G."/>
            <person name="Fast N.M."/>
            <person name="Green B.R."/>
            <person name="Grisdale C."/>
            <person name="Hempe F."/>
            <person name="Henrissat B."/>
            <person name="Hoppner M.P."/>
            <person name="Ishida K.-I."/>
            <person name="Kim E."/>
            <person name="Koreny L."/>
            <person name="Kroth P.G."/>
            <person name="Liu Y."/>
            <person name="Malik S.-B."/>
            <person name="Maier U.G."/>
            <person name="McRose D."/>
            <person name="Mock T."/>
            <person name="Neilson J.A."/>
            <person name="Onodera N.T."/>
            <person name="Poole A.M."/>
            <person name="Pritham E.J."/>
            <person name="Richards T.A."/>
            <person name="Rocap G."/>
            <person name="Roy S.W."/>
            <person name="Sarai C."/>
            <person name="Schaack S."/>
            <person name="Shirato S."/>
            <person name="Slamovits C.H."/>
            <person name="Spencer D.F."/>
            <person name="Suzuki S."/>
            <person name="Worden A.Z."/>
            <person name="Zauner S."/>
            <person name="Barry K."/>
            <person name="Bell C."/>
            <person name="Bharti A.K."/>
            <person name="Crow J.A."/>
            <person name="Grimwood J."/>
            <person name="Kramer R."/>
            <person name="Lindquist E."/>
            <person name="Lucas S."/>
            <person name="Salamov A."/>
            <person name="McFadden G.I."/>
            <person name="Lane C.E."/>
            <person name="Keeling P.J."/>
            <person name="Gray M.W."/>
            <person name="Grigoriev I.V."/>
            <person name="Archibald J.M."/>
        </authorList>
    </citation>
    <scope>NUCLEOTIDE SEQUENCE</scope>
    <source>
        <strain evidence="8">CCMP2712</strain>
    </source>
</reference>
<dbReference type="Proteomes" id="UP000011087">
    <property type="component" value="Unassembled WGS sequence"/>
</dbReference>
<feature type="transmembrane region" description="Helical" evidence="4">
    <location>
        <begin position="69"/>
        <end position="89"/>
    </location>
</feature>
<dbReference type="SMART" id="SM00563">
    <property type="entry name" value="PlsC"/>
    <property type="match status" value="1"/>
</dbReference>
<dbReference type="CDD" id="cd07990">
    <property type="entry name" value="LPLAT_LCLAT1-like"/>
    <property type="match status" value="1"/>
</dbReference>
<dbReference type="PANTHER" id="PTHR10983">
    <property type="entry name" value="1-ACYLGLYCEROL-3-PHOSPHATE ACYLTRANSFERASE-RELATED"/>
    <property type="match status" value="1"/>
</dbReference>
<keyword evidence="2" id="KW-0808">Transferase</keyword>
<organism evidence="6">
    <name type="scientific">Guillardia theta (strain CCMP2712)</name>
    <name type="common">Cryptophyte</name>
    <dbReference type="NCBI Taxonomy" id="905079"/>
    <lineage>
        <taxon>Eukaryota</taxon>
        <taxon>Cryptophyceae</taxon>
        <taxon>Pyrenomonadales</taxon>
        <taxon>Geminigeraceae</taxon>
        <taxon>Guillardia</taxon>
    </lineage>
</organism>
<dbReference type="GO" id="GO:0003841">
    <property type="term" value="F:1-acylglycerol-3-phosphate O-acyltransferase activity"/>
    <property type="evidence" value="ECO:0007669"/>
    <property type="project" value="TreeGrafter"/>
</dbReference>
<dbReference type="EMBL" id="JH992981">
    <property type="protein sequence ID" value="EKX49681.1"/>
    <property type="molecule type" value="Genomic_DNA"/>
</dbReference>
<dbReference type="KEGG" id="gtt:GUITHDRAFT_67782"/>
<evidence type="ECO:0000256" key="2">
    <source>
        <dbReference type="ARBA" id="ARBA00022679"/>
    </source>
</evidence>
<reference evidence="6 8" key="1">
    <citation type="journal article" date="2012" name="Nature">
        <title>Algal genomes reveal evolutionary mosaicism and the fate of nucleomorphs.</title>
        <authorList>
            <consortium name="DOE Joint Genome Institute"/>
            <person name="Curtis B.A."/>
            <person name="Tanifuji G."/>
            <person name="Burki F."/>
            <person name="Gruber A."/>
            <person name="Irimia M."/>
            <person name="Maruyama S."/>
            <person name="Arias M.C."/>
            <person name="Ball S.G."/>
            <person name="Gile G.H."/>
            <person name="Hirakawa Y."/>
            <person name="Hopkins J.F."/>
            <person name="Kuo A."/>
            <person name="Rensing S.A."/>
            <person name="Schmutz J."/>
            <person name="Symeonidi A."/>
            <person name="Elias M."/>
            <person name="Eveleigh R.J."/>
            <person name="Herman E.K."/>
            <person name="Klute M.J."/>
            <person name="Nakayama T."/>
            <person name="Obornik M."/>
            <person name="Reyes-Prieto A."/>
            <person name="Armbrust E.V."/>
            <person name="Aves S.J."/>
            <person name="Beiko R.G."/>
            <person name="Coutinho P."/>
            <person name="Dacks J.B."/>
            <person name="Durnford D.G."/>
            <person name="Fast N.M."/>
            <person name="Green B.R."/>
            <person name="Grisdale C.J."/>
            <person name="Hempel F."/>
            <person name="Henrissat B."/>
            <person name="Hoppner M.P."/>
            <person name="Ishida K."/>
            <person name="Kim E."/>
            <person name="Koreny L."/>
            <person name="Kroth P.G."/>
            <person name="Liu Y."/>
            <person name="Malik S.B."/>
            <person name="Maier U.G."/>
            <person name="McRose D."/>
            <person name="Mock T."/>
            <person name="Neilson J.A."/>
            <person name="Onodera N.T."/>
            <person name="Poole A.M."/>
            <person name="Pritham E.J."/>
            <person name="Richards T.A."/>
            <person name="Rocap G."/>
            <person name="Roy S.W."/>
            <person name="Sarai C."/>
            <person name="Schaack S."/>
            <person name="Shirato S."/>
            <person name="Slamovits C.H."/>
            <person name="Spencer D.F."/>
            <person name="Suzuki S."/>
            <person name="Worden A.Z."/>
            <person name="Zauner S."/>
            <person name="Barry K."/>
            <person name="Bell C."/>
            <person name="Bharti A.K."/>
            <person name="Crow J.A."/>
            <person name="Grimwood J."/>
            <person name="Kramer R."/>
            <person name="Lindquist E."/>
            <person name="Lucas S."/>
            <person name="Salamov A."/>
            <person name="McFadden G.I."/>
            <person name="Lane C.E."/>
            <person name="Keeling P.J."/>
            <person name="Gray M.W."/>
            <person name="Grigoriev I.V."/>
            <person name="Archibald J.M."/>
        </authorList>
    </citation>
    <scope>NUCLEOTIDE SEQUENCE</scope>
    <source>
        <strain evidence="6 8">CCMP2712</strain>
    </source>
</reference>
<evidence type="ECO:0000313" key="6">
    <source>
        <dbReference type="EMBL" id="EKX49681.1"/>
    </source>
</evidence>
<keyword evidence="4" id="KW-1133">Transmembrane helix</keyword>
<comment type="similarity">
    <text evidence="1">Belongs to the 1-acyl-sn-glycerol-3-phosphate acyltransferase family.</text>
</comment>
<feature type="transmembrane region" description="Helical" evidence="4">
    <location>
        <begin position="104"/>
        <end position="123"/>
    </location>
</feature>
<keyword evidence="8" id="KW-1185">Reference proteome</keyword>
<dbReference type="InterPro" id="IPR002123">
    <property type="entry name" value="Plipid/glycerol_acylTrfase"/>
</dbReference>
<dbReference type="GeneID" id="17306339"/>
<protein>
    <recommendedName>
        <fullName evidence="5">Phospholipid/glycerol acyltransferase domain-containing protein</fullName>
    </recommendedName>
</protein>
<feature type="domain" description="Phospholipid/glycerol acyltransferase" evidence="5">
    <location>
        <begin position="68"/>
        <end position="196"/>
    </location>
</feature>
<dbReference type="PANTHER" id="PTHR10983:SF24">
    <property type="entry name" value="1-ACYLGLYCEROL-3-PHOSPHATE O-ACYLTRANSFERASE 3, ISOFORM E-RELATED"/>
    <property type="match status" value="1"/>
</dbReference>
<proteinExistence type="inferred from homology"/>
<feature type="transmembrane region" description="Helical" evidence="4">
    <location>
        <begin position="6"/>
        <end position="23"/>
    </location>
</feature>
<sequence length="341" mass="38986">MFVNCNIVPVLSLLFISVAFPKLHQLLLSYLAEPAWLTLVYWGHRIGGLTPIFTGEVDNLLKNYRGSKVLISNHASFTDSFLIFAVGILSGDVGKIRAFAKKSLGIYLPVMGWFWKFLNFVFLERKFDKDKANIIKQLKALAEKSKQHKSGSFWIVIFPEGTRLRPQKLKESQEYAKEKNLTVFQNVLVPRIKGFQITLNTLREDVDGVVDLTIGYPQLEDDKRVQKGKIRPSVQDLLFGGGKKWHVHVHVRVIPVKEIPEETEAVQDWMMKVFEEKDKLLTHFKQHGHFPGEVYKYKSISMFQVLANFFGFGLVAVSVMYFLSVGLLPTIGGLLRLVWSK</sequence>
<evidence type="ECO:0000256" key="3">
    <source>
        <dbReference type="ARBA" id="ARBA00023315"/>
    </source>
</evidence>
<dbReference type="STRING" id="905079.L1JM61"/>
<evidence type="ECO:0000256" key="4">
    <source>
        <dbReference type="SAM" id="Phobius"/>
    </source>
</evidence>
<name>L1JM61_GUITC</name>
<dbReference type="PaxDb" id="55529-EKX49681"/>
<keyword evidence="4" id="KW-0472">Membrane</keyword>
<dbReference type="EnsemblProtists" id="EKX49681">
    <property type="protein sequence ID" value="EKX49681"/>
    <property type="gene ID" value="GUITHDRAFT_67782"/>
</dbReference>
<dbReference type="GO" id="GO:0012505">
    <property type="term" value="C:endomembrane system"/>
    <property type="evidence" value="ECO:0007669"/>
    <property type="project" value="TreeGrafter"/>
</dbReference>
<dbReference type="Pfam" id="PF01553">
    <property type="entry name" value="Acyltransferase"/>
    <property type="match status" value="1"/>
</dbReference>
<dbReference type="RefSeq" id="XP_005836661.1">
    <property type="nucleotide sequence ID" value="XM_005836604.1"/>
</dbReference>
<dbReference type="eggNOG" id="KOG1505">
    <property type="taxonomic scope" value="Eukaryota"/>
</dbReference>
<gene>
    <name evidence="6" type="ORF">GUITHDRAFT_67782</name>
</gene>
<evidence type="ECO:0000313" key="7">
    <source>
        <dbReference type="EnsemblProtists" id="EKX49681"/>
    </source>
</evidence>
<keyword evidence="4" id="KW-0812">Transmembrane</keyword>
<dbReference type="SUPFAM" id="SSF69593">
    <property type="entry name" value="Glycerol-3-phosphate (1)-acyltransferase"/>
    <property type="match status" value="1"/>
</dbReference>
<evidence type="ECO:0000313" key="8">
    <source>
        <dbReference type="Proteomes" id="UP000011087"/>
    </source>
</evidence>
<dbReference type="Pfam" id="PF16076">
    <property type="entry name" value="Acyltransf_C"/>
    <property type="match status" value="1"/>
</dbReference>
<dbReference type="InterPro" id="IPR032098">
    <property type="entry name" value="Acyltransf_C"/>
</dbReference>
<evidence type="ECO:0000256" key="1">
    <source>
        <dbReference type="ARBA" id="ARBA00008655"/>
    </source>
</evidence>